<evidence type="ECO:0008006" key="3">
    <source>
        <dbReference type="Google" id="ProtNLM"/>
    </source>
</evidence>
<sequence length="268" mass="30867">MRIMSDGYVGKAADAGEIRADQLFCLLTRFNMPITGFRAPQSNVEKAAWETARIPIFRKLTLQSIIRQTRRPDLWLIGFDANRKKEMAPLIEELSAFSWIVPVWSDQAEEGDLGYSSCFAKRICDYLSYDFNHVVTCRVDNDDALHTDYIHSIGRYTTQLENVSDEWLSFPFGAQYAEGEAHVHIYPSSPFLSRIESRKVYEHSFRGRTALFGNHNKVFGRGRVHQIFTEDPMWLMNMHGGNAINALNRSLPALTVDHKFLYYFGMHN</sequence>
<dbReference type="OrthoDB" id="9771846at2"/>
<reference evidence="1 2" key="1">
    <citation type="submission" date="2019-06" db="EMBL/GenBank/DDBJ databases">
        <authorList>
            <person name="Li M."/>
        </authorList>
    </citation>
    <scope>NUCLEOTIDE SEQUENCE [LARGE SCALE GENOMIC DNA]</scope>
    <source>
        <strain evidence="1 2">BGMRC6574</strain>
    </source>
</reference>
<dbReference type="InterPro" id="IPR021466">
    <property type="entry name" value="Put_rhamnosyl_transferase"/>
</dbReference>
<dbReference type="AlphaFoldDB" id="A0A506U658"/>
<keyword evidence="2" id="KW-1185">Reference proteome</keyword>
<evidence type="ECO:0000313" key="2">
    <source>
        <dbReference type="Proteomes" id="UP000320314"/>
    </source>
</evidence>
<name>A0A506U658_9HYPH</name>
<gene>
    <name evidence="1" type="ORF">FJU11_06825</name>
</gene>
<dbReference type="Pfam" id="PF11316">
    <property type="entry name" value="Rhamno_transf"/>
    <property type="match status" value="1"/>
</dbReference>
<accession>A0A506U658</accession>
<dbReference type="Proteomes" id="UP000320314">
    <property type="component" value="Unassembled WGS sequence"/>
</dbReference>
<evidence type="ECO:0000313" key="1">
    <source>
        <dbReference type="EMBL" id="TPW29843.1"/>
    </source>
</evidence>
<comment type="caution">
    <text evidence="1">The sequence shown here is derived from an EMBL/GenBank/DDBJ whole genome shotgun (WGS) entry which is preliminary data.</text>
</comment>
<dbReference type="RefSeq" id="WP_141166294.1">
    <property type="nucleotide sequence ID" value="NZ_VHLH01000009.1"/>
</dbReference>
<dbReference type="EMBL" id="VHLH01000009">
    <property type="protein sequence ID" value="TPW29843.1"/>
    <property type="molecule type" value="Genomic_DNA"/>
</dbReference>
<proteinExistence type="predicted"/>
<organism evidence="1 2">
    <name type="scientific">Pararhizobium mangrovi</name>
    <dbReference type="NCBI Taxonomy" id="2590452"/>
    <lineage>
        <taxon>Bacteria</taxon>
        <taxon>Pseudomonadati</taxon>
        <taxon>Pseudomonadota</taxon>
        <taxon>Alphaproteobacteria</taxon>
        <taxon>Hyphomicrobiales</taxon>
        <taxon>Rhizobiaceae</taxon>
        <taxon>Rhizobium/Agrobacterium group</taxon>
        <taxon>Pararhizobium</taxon>
    </lineage>
</organism>
<protein>
    <recommendedName>
        <fullName evidence="3">Rhamnosyl transferase</fullName>
    </recommendedName>
</protein>